<accession>A0A0N7KHN0</accession>
<proteinExistence type="predicted"/>
<keyword evidence="2" id="KW-1185">Reference proteome</keyword>
<protein>
    <submittedName>
        <fullName evidence="1">Os03g0615700 protein</fullName>
    </submittedName>
</protein>
<dbReference type="AlphaFoldDB" id="A0A0N7KHN0"/>
<dbReference type="EMBL" id="AP014959">
    <property type="protein sequence ID" value="BAS85273.1"/>
    <property type="molecule type" value="Genomic_DNA"/>
</dbReference>
<organism evidence="1 2">
    <name type="scientific">Oryza sativa subsp. japonica</name>
    <name type="common">Rice</name>
    <dbReference type="NCBI Taxonomy" id="39947"/>
    <lineage>
        <taxon>Eukaryota</taxon>
        <taxon>Viridiplantae</taxon>
        <taxon>Streptophyta</taxon>
        <taxon>Embryophyta</taxon>
        <taxon>Tracheophyta</taxon>
        <taxon>Spermatophyta</taxon>
        <taxon>Magnoliopsida</taxon>
        <taxon>Liliopsida</taxon>
        <taxon>Poales</taxon>
        <taxon>Poaceae</taxon>
        <taxon>BOP clade</taxon>
        <taxon>Oryzoideae</taxon>
        <taxon>Oryzeae</taxon>
        <taxon>Oryzinae</taxon>
        <taxon>Oryza</taxon>
        <taxon>Oryza sativa</taxon>
    </lineage>
</organism>
<gene>
    <name evidence="1" type="ordered locus">Os03g0615700</name>
    <name evidence="1" type="ORF">OSNPB_030615700</name>
</gene>
<dbReference type="InParanoid" id="A0A0N7KHN0"/>
<dbReference type="Gramene" id="Os03t0615700-01">
    <property type="protein sequence ID" value="Os03t0615700-01"/>
    <property type="gene ID" value="Os03g0615700"/>
</dbReference>
<evidence type="ECO:0000313" key="2">
    <source>
        <dbReference type="Proteomes" id="UP000059680"/>
    </source>
</evidence>
<dbReference type="PaxDb" id="39947-A0A0N7KHN0"/>
<feature type="non-terminal residue" evidence="1">
    <location>
        <position position="1"/>
    </location>
</feature>
<name>A0A0N7KHN0_ORYSJ</name>
<reference evidence="1 2" key="2">
    <citation type="journal article" date="2013" name="Plant Cell Physiol.">
        <title>Rice Annotation Project Database (RAP-DB): an integrative and interactive database for rice genomics.</title>
        <authorList>
            <person name="Sakai H."/>
            <person name="Lee S.S."/>
            <person name="Tanaka T."/>
            <person name="Numa H."/>
            <person name="Kim J."/>
            <person name="Kawahara Y."/>
            <person name="Wakimoto H."/>
            <person name="Yang C.C."/>
            <person name="Iwamoto M."/>
            <person name="Abe T."/>
            <person name="Yamada Y."/>
            <person name="Muto A."/>
            <person name="Inokuchi H."/>
            <person name="Ikemura T."/>
            <person name="Matsumoto T."/>
            <person name="Sasaki T."/>
            <person name="Itoh T."/>
        </authorList>
    </citation>
    <scope>NUCLEOTIDE SEQUENCE [LARGE SCALE GENOMIC DNA]</scope>
    <source>
        <strain evidence="2">cv. Nipponbare</strain>
    </source>
</reference>
<reference evidence="1 2" key="3">
    <citation type="journal article" date="2013" name="Rice">
        <title>Improvement of the Oryza sativa Nipponbare reference genome using next generation sequence and optical map data.</title>
        <authorList>
            <person name="Kawahara Y."/>
            <person name="de la Bastide M."/>
            <person name="Hamilton J.P."/>
            <person name="Kanamori H."/>
            <person name="McCombie W.R."/>
            <person name="Ouyang S."/>
            <person name="Schwartz D.C."/>
            <person name="Tanaka T."/>
            <person name="Wu J."/>
            <person name="Zhou S."/>
            <person name="Childs K.L."/>
            <person name="Davidson R.M."/>
            <person name="Lin H."/>
            <person name="Quesada-Ocampo L."/>
            <person name="Vaillancourt B."/>
            <person name="Sakai H."/>
            <person name="Lee S.S."/>
            <person name="Kim J."/>
            <person name="Numa H."/>
            <person name="Itoh T."/>
            <person name="Buell C.R."/>
            <person name="Matsumoto T."/>
        </authorList>
    </citation>
    <scope>NUCLEOTIDE SEQUENCE [LARGE SCALE GENOMIC DNA]</scope>
    <source>
        <strain evidence="2">cv. Nipponbare</strain>
    </source>
</reference>
<evidence type="ECO:0000313" key="1">
    <source>
        <dbReference type="EMBL" id="BAS85273.1"/>
    </source>
</evidence>
<sequence length="37" mass="4205">WVGNESGIFLVAVECNVVSYGMELGWYCVMESRMELC</sequence>
<reference evidence="2" key="1">
    <citation type="journal article" date="2005" name="Nature">
        <title>The map-based sequence of the rice genome.</title>
        <authorList>
            <consortium name="International rice genome sequencing project (IRGSP)"/>
            <person name="Matsumoto T."/>
            <person name="Wu J."/>
            <person name="Kanamori H."/>
            <person name="Katayose Y."/>
            <person name="Fujisawa M."/>
            <person name="Namiki N."/>
            <person name="Mizuno H."/>
            <person name="Yamamoto K."/>
            <person name="Antonio B.A."/>
            <person name="Baba T."/>
            <person name="Sakata K."/>
            <person name="Nagamura Y."/>
            <person name="Aoki H."/>
            <person name="Arikawa K."/>
            <person name="Arita K."/>
            <person name="Bito T."/>
            <person name="Chiden Y."/>
            <person name="Fujitsuka N."/>
            <person name="Fukunaka R."/>
            <person name="Hamada M."/>
            <person name="Harada C."/>
            <person name="Hayashi A."/>
            <person name="Hijishita S."/>
            <person name="Honda M."/>
            <person name="Hosokawa S."/>
            <person name="Ichikawa Y."/>
            <person name="Idonuma A."/>
            <person name="Iijima M."/>
            <person name="Ikeda M."/>
            <person name="Ikeno M."/>
            <person name="Ito K."/>
            <person name="Ito S."/>
            <person name="Ito T."/>
            <person name="Ito Y."/>
            <person name="Ito Y."/>
            <person name="Iwabuchi A."/>
            <person name="Kamiya K."/>
            <person name="Karasawa W."/>
            <person name="Kurita K."/>
            <person name="Katagiri S."/>
            <person name="Kikuta A."/>
            <person name="Kobayashi H."/>
            <person name="Kobayashi N."/>
            <person name="Machita K."/>
            <person name="Maehara T."/>
            <person name="Masukawa M."/>
            <person name="Mizubayashi T."/>
            <person name="Mukai Y."/>
            <person name="Nagasaki H."/>
            <person name="Nagata Y."/>
            <person name="Naito S."/>
            <person name="Nakashima M."/>
            <person name="Nakama Y."/>
            <person name="Nakamichi Y."/>
            <person name="Nakamura M."/>
            <person name="Meguro A."/>
            <person name="Negishi M."/>
            <person name="Ohta I."/>
            <person name="Ohta T."/>
            <person name="Okamoto M."/>
            <person name="Ono N."/>
            <person name="Saji S."/>
            <person name="Sakaguchi M."/>
            <person name="Sakai K."/>
            <person name="Shibata M."/>
            <person name="Shimokawa T."/>
            <person name="Song J."/>
            <person name="Takazaki Y."/>
            <person name="Terasawa K."/>
            <person name="Tsugane M."/>
            <person name="Tsuji K."/>
            <person name="Ueda S."/>
            <person name="Waki K."/>
            <person name="Yamagata H."/>
            <person name="Yamamoto M."/>
            <person name="Yamamoto S."/>
            <person name="Yamane H."/>
            <person name="Yoshiki S."/>
            <person name="Yoshihara R."/>
            <person name="Yukawa K."/>
            <person name="Zhong H."/>
            <person name="Yano M."/>
            <person name="Yuan Q."/>
            <person name="Ouyang S."/>
            <person name="Liu J."/>
            <person name="Jones K.M."/>
            <person name="Gansberger K."/>
            <person name="Moffat K."/>
            <person name="Hill J."/>
            <person name="Bera J."/>
            <person name="Fadrosh D."/>
            <person name="Jin S."/>
            <person name="Johri S."/>
            <person name="Kim M."/>
            <person name="Overton L."/>
            <person name="Reardon M."/>
            <person name="Tsitrin T."/>
            <person name="Vuong H."/>
            <person name="Weaver B."/>
            <person name="Ciecko A."/>
            <person name="Tallon L."/>
            <person name="Jackson J."/>
            <person name="Pai G."/>
            <person name="Aken S.V."/>
            <person name="Utterback T."/>
            <person name="Reidmuller S."/>
            <person name="Feldblyum T."/>
            <person name="Hsiao J."/>
            <person name="Zismann V."/>
            <person name="Iobst S."/>
            <person name="de Vazeille A.R."/>
            <person name="Buell C.R."/>
            <person name="Ying K."/>
            <person name="Li Y."/>
            <person name="Lu T."/>
            <person name="Huang Y."/>
            <person name="Zhao Q."/>
            <person name="Feng Q."/>
            <person name="Zhang L."/>
            <person name="Zhu J."/>
            <person name="Weng Q."/>
            <person name="Mu J."/>
            <person name="Lu Y."/>
            <person name="Fan D."/>
            <person name="Liu Y."/>
            <person name="Guan J."/>
            <person name="Zhang Y."/>
            <person name="Yu S."/>
            <person name="Liu X."/>
            <person name="Zhang Y."/>
            <person name="Hong G."/>
            <person name="Han B."/>
            <person name="Choisne N."/>
            <person name="Demange N."/>
            <person name="Orjeda G."/>
            <person name="Samain S."/>
            <person name="Cattolico L."/>
            <person name="Pelletier E."/>
            <person name="Couloux A."/>
            <person name="Segurens B."/>
            <person name="Wincker P."/>
            <person name="D'Hont A."/>
            <person name="Scarpelli C."/>
            <person name="Weissenbach J."/>
            <person name="Salanoubat M."/>
            <person name="Quetier F."/>
            <person name="Yu Y."/>
            <person name="Kim H.R."/>
            <person name="Rambo T."/>
            <person name="Currie J."/>
            <person name="Collura K."/>
            <person name="Luo M."/>
            <person name="Yang T."/>
            <person name="Ammiraju J.S.S."/>
            <person name="Engler F."/>
            <person name="Soderlund C."/>
            <person name="Wing R.A."/>
            <person name="Palmer L.E."/>
            <person name="de la Bastide M."/>
            <person name="Spiegel L."/>
            <person name="Nascimento L."/>
            <person name="Zutavern T."/>
            <person name="O'Shaughnessy A."/>
            <person name="Dike S."/>
            <person name="Dedhia N."/>
            <person name="Preston R."/>
            <person name="Balija V."/>
            <person name="McCombie W.R."/>
            <person name="Chow T."/>
            <person name="Chen H."/>
            <person name="Chung M."/>
            <person name="Chen C."/>
            <person name="Shaw J."/>
            <person name="Wu H."/>
            <person name="Hsiao K."/>
            <person name="Chao Y."/>
            <person name="Chu M."/>
            <person name="Cheng C."/>
            <person name="Hour A."/>
            <person name="Lee P."/>
            <person name="Lin S."/>
            <person name="Lin Y."/>
            <person name="Liou J."/>
            <person name="Liu S."/>
            <person name="Hsing Y."/>
            <person name="Raghuvanshi S."/>
            <person name="Mohanty A."/>
            <person name="Bharti A.K."/>
            <person name="Gaur A."/>
            <person name="Gupta V."/>
            <person name="Kumar D."/>
            <person name="Ravi V."/>
            <person name="Vij S."/>
            <person name="Kapur A."/>
            <person name="Khurana P."/>
            <person name="Khurana P."/>
            <person name="Khurana J.P."/>
            <person name="Tyagi A.K."/>
            <person name="Gaikwad K."/>
            <person name="Singh A."/>
            <person name="Dalal V."/>
            <person name="Srivastava S."/>
            <person name="Dixit A."/>
            <person name="Pal A.K."/>
            <person name="Ghazi I.A."/>
            <person name="Yadav M."/>
            <person name="Pandit A."/>
            <person name="Bhargava A."/>
            <person name="Sureshbabu K."/>
            <person name="Batra K."/>
            <person name="Sharma T.R."/>
            <person name="Mohapatra T."/>
            <person name="Singh N.K."/>
            <person name="Messing J."/>
            <person name="Nelson A.B."/>
            <person name="Fuks G."/>
            <person name="Kavchok S."/>
            <person name="Keizer G."/>
            <person name="Linton E."/>
            <person name="Llaca V."/>
            <person name="Song R."/>
            <person name="Tanyolac B."/>
            <person name="Young S."/>
            <person name="Ho-Il K."/>
            <person name="Hahn J.H."/>
            <person name="Sangsakoo G."/>
            <person name="Vanavichit A."/>
            <person name="de Mattos Luiz.A.T."/>
            <person name="Zimmer P.D."/>
            <person name="Malone G."/>
            <person name="Dellagostin O."/>
            <person name="de Oliveira A.C."/>
            <person name="Bevan M."/>
            <person name="Bancroft I."/>
            <person name="Minx P."/>
            <person name="Cordum H."/>
            <person name="Wilson R."/>
            <person name="Cheng Z."/>
            <person name="Jin W."/>
            <person name="Jiang J."/>
            <person name="Leong S.A."/>
            <person name="Iwama H."/>
            <person name="Gojobori T."/>
            <person name="Itoh T."/>
            <person name="Niimura Y."/>
            <person name="Fujii Y."/>
            <person name="Habara T."/>
            <person name="Sakai H."/>
            <person name="Sato Y."/>
            <person name="Wilson G."/>
            <person name="Kumar K."/>
            <person name="McCouch S."/>
            <person name="Juretic N."/>
            <person name="Hoen D."/>
            <person name="Wright S."/>
            <person name="Bruskiewich R."/>
            <person name="Bureau T."/>
            <person name="Miyao A."/>
            <person name="Hirochika H."/>
            <person name="Nishikawa T."/>
            <person name="Kadowaki K."/>
            <person name="Sugiura M."/>
            <person name="Burr B."/>
            <person name="Sasaki T."/>
        </authorList>
    </citation>
    <scope>NUCLEOTIDE SEQUENCE [LARGE SCALE GENOMIC DNA]</scope>
    <source>
        <strain evidence="2">cv. Nipponbare</strain>
    </source>
</reference>
<dbReference type="Proteomes" id="UP000059680">
    <property type="component" value="Chromosome 3"/>
</dbReference>